<dbReference type="NCBIfam" id="TIGR00254">
    <property type="entry name" value="GGDEF"/>
    <property type="match status" value="1"/>
</dbReference>
<name>A0A2V3WH90_9BACI</name>
<dbReference type="InterPro" id="IPR000160">
    <property type="entry name" value="GGDEF_dom"/>
</dbReference>
<protein>
    <submittedName>
        <fullName evidence="3">Diguanylate cyclase (GGDEF)-like protein</fullName>
    </submittedName>
</protein>
<sequence length="606" mass="70393">MKLKTKDGMQIFAFIILGLVIQSLPIQLTFGMRLPITFVAHFFILRYFPYRRAIVMSILLSAIYIGIDQDVFLHGLSVLHMIIIGFLYNRFKRDLFTWTIFYALIGYVVGGITLRYTIGDTDVEMLELINLMTYWITLLMSSLIVDLIAVYSPYLPYIRKYTRCSGPLKYGQLIFNGVIGVAVLPLVILTALTSNILEDEMIETFNERHTALEVLIEDHLVSLDDMERERLELGSAIDRARFTETIDQFIGEREAFVYLYLDEGAEEPFLQTTGSMRAPLFNKVLQGGYVNNLSDNKLLWLSGNSNDVRHWYHGYYIANHQIDQFYVQHVIRLSEPVINSISTLYRFQQLMMIVMFLSFLIAYLVEQLLTRQINQLNRQAKRIPVAMIEGTYVEEQPTRIVEFQSLSEDLTFVSKRLKRLFIELNHKNKQLHDKTKALEKSENELYYVAHHDQLTGLPNRRTFYQEVEKYLDQAAYPFVILFIDLNDFKQINDQFGHKTGDDLLVVIAKRFLTLQGLMPIQFFRLAGDEFVAIFEVTTKHTYEDMRKVLEQTINKPIDVSDKPLTITASIGAGFAPEDGDSLDQLLQKADHRMYHAKKKHREARDE</sequence>
<keyword evidence="1" id="KW-1133">Transmembrane helix</keyword>
<accession>A0A2V3WH90</accession>
<feature type="transmembrane region" description="Helical" evidence="1">
    <location>
        <begin position="12"/>
        <end position="36"/>
    </location>
</feature>
<dbReference type="CDD" id="cd01949">
    <property type="entry name" value="GGDEF"/>
    <property type="match status" value="1"/>
</dbReference>
<proteinExistence type="predicted"/>
<dbReference type="OrthoDB" id="9759607at2"/>
<dbReference type="PANTHER" id="PTHR46663">
    <property type="entry name" value="DIGUANYLATE CYCLASE DGCT-RELATED"/>
    <property type="match status" value="1"/>
</dbReference>
<feature type="transmembrane region" description="Helical" evidence="1">
    <location>
        <begin position="71"/>
        <end position="88"/>
    </location>
</feature>
<dbReference type="AlphaFoldDB" id="A0A2V3WH90"/>
<dbReference type="SMART" id="SM00267">
    <property type="entry name" value="GGDEF"/>
    <property type="match status" value="1"/>
</dbReference>
<dbReference type="Proteomes" id="UP000247922">
    <property type="component" value="Unassembled WGS sequence"/>
</dbReference>
<reference evidence="3 4" key="1">
    <citation type="submission" date="2018-05" db="EMBL/GenBank/DDBJ databases">
        <title>Genomic Encyclopedia of Type Strains, Phase IV (KMG-IV): sequencing the most valuable type-strain genomes for metagenomic binning, comparative biology and taxonomic classification.</title>
        <authorList>
            <person name="Goeker M."/>
        </authorList>
    </citation>
    <scope>NUCLEOTIDE SEQUENCE [LARGE SCALE GENOMIC DNA]</scope>
    <source>
        <strain evidence="3 4">DSM 22440</strain>
    </source>
</reference>
<dbReference type="PANTHER" id="PTHR46663:SF2">
    <property type="entry name" value="GGDEF DOMAIN-CONTAINING PROTEIN"/>
    <property type="match status" value="1"/>
</dbReference>
<evidence type="ECO:0000313" key="4">
    <source>
        <dbReference type="Proteomes" id="UP000247922"/>
    </source>
</evidence>
<feature type="transmembrane region" description="Helical" evidence="1">
    <location>
        <begin position="48"/>
        <end position="65"/>
    </location>
</feature>
<comment type="caution">
    <text evidence="3">The sequence shown here is derived from an EMBL/GenBank/DDBJ whole genome shotgun (WGS) entry which is preliminary data.</text>
</comment>
<dbReference type="RefSeq" id="WP_110250048.1">
    <property type="nucleotide sequence ID" value="NZ_QJJR01000001.1"/>
</dbReference>
<keyword evidence="1" id="KW-0472">Membrane</keyword>
<evidence type="ECO:0000256" key="1">
    <source>
        <dbReference type="SAM" id="Phobius"/>
    </source>
</evidence>
<keyword evidence="1" id="KW-0812">Transmembrane</keyword>
<dbReference type="SUPFAM" id="SSF55073">
    <property type="entry name" value="Nucleotide cyclase"/>
    <property type="match status" value="1"/>
</dbReference>
<dbReference type="EMBL" id="QJJR01000001">
    <property type="protein sequence ID" value="PXW92947.1"/>
    <property type="molecule type" value="Genomic_DNA"/>
</dbReference>
<evidence type="ECO:0000313" key="3">
    <source>
        <dbReference type="EMBL" id="PXW92947.1"/>
    </source>
</evidence>
<evidence type="ECO:0000259" key="2">
    <source>
        <dbReference type="PROSITE" id="PS50887"/>
    </source>
</evidence>
<dbReference type="Gene3D" id="3.30.70.270">
    <property type="match status" value="1"/>
</dbReference>
<organism evidence="3 4">
    <name type="scientific">Streptohalobacillus salinus</name>
    <dbReference type="NCBI Taxonomy" id="621096"/>
    <lineage>
        <taxon>Bacteria</taxon>
        <taxon>Bacillati</taxon>
        <taxon>Bacillota</taxon>
        <taxon>Bacilli</taxon>
        <taxon>Bacillales</taxon>
        <taxon>Bacillaceae</taxon>
        <taxon>Streptohalobacillus</taxon>
    </lineage>
</organism>
<dbReference type="InterPro" id="IPR029787">
    <property type="entry name" value="Nucleotide_cyclase"/>
</dbReference>
<dbReference type="Pfam" id="PF00990">
    <property type="entry name" value="GGDEF"/>
    <property type="match status" value="1"/>
</dbReference>
<dbReference type="InterPro" id="IPR052163">
    <property type="entry name" value="DGC-Regulatory_Protein"/>
</dbReference>
<feature type="transmembrane region" description="Helical" evidence="1">
    <location>
        <begin position="134"/>
        <end position="152"/>
    </location>
</feature>
<keyword evidence="4" id="KW-1185">Reference proteome</keyword>
<feature type="domain" description="GGDEF" evidence="2">
    <location>
        <begin position="476"/>
        <end position="606"/>
    </location>
</feature>
<gene>
    <name evidence="3" type="ORF">DES38_10125</name>
</gene>
<feature type="transmembrane region" description="Helical" evidence="1">
    <location>
        <begin position="95"/>
        <end position="114"/>
    </location>
</feature>
<dbReference type="InterPro" id="IPR043128">
    <property type="entry name" value="Rev_trsase/Diguanyl_cyclase"/>
</dbReference>
<dbReference type="PROSITE" id="PS50887">
    <property type="entry name" value="GGDEF"/>
    <property type="match status" value="1"/>
</dbReference>
<feature type="transmembrane region" description="Helical" evidence="1">
    <location>
        <begin position="173"/>
        <end position="192"/>
    </location>
</feature>